<comment type="caution">
    <text evidence="4">The sequence shown here is derived from an EMBL/GenBank/DDBJ whole genome shotgun (WGS) entry which is preliminary data.</text>
</comment>
<dbReference type="PANTHER" id="PTHR30349">
    <property type="entry name" value="PHAGE INTEGRASE-RELATED"/>
    <property type="match status" value="1"/>
</dbReference>
<dbReference type="PROSITE" id="PS51898">
    <property type="entry name" value="TYR_RECOMBINASE"/>
    <property type="match status" value="1"/>
</dbReference>
<evidence type="ECO:0000256" key="1">
    <source>
        <dbReference type="ARBA" id="ARBA00023125"/>
    </source>
</evidence>
<reference evidence="4 5" key="1">
    <citation type="submission" date="2020-01" db="EMBL/GenBank/DDBJ databases">
        <title>Genetics and antimicrobial susceptibilities of Nocardia species isolated from the soil; a comparison with species isolated from humans.</title>
        <authorList>
            <person name="Carrasco G."/>
            <person name="Monzon S."/>
            <person name="Sansegundo M."/>
            <person name="Garcia E."/>
            <person name="Garrido N."/>
            <person name="Medina M.J."/>
            <person name="Villalon P."/>
            <person name="Ramirez-Arocha A.C."/>
            <person name="Jimenez P."/>
            <person name="Cuesta I."/>
            <person name="Valdezate S."/>
        </authorList>
    </citation>
    <scope>NUCLEOTIDE SEQUENCE [LARGE SCALE GENOMIC DNA]</scope>
    <source>
        <strain evidence="4 5">CNM20110626</strain>
    </source>
</reference>
<evidence type="ECO:0000256" key="2">
    <source>
        <dbReference type="ARBA" id="ARBA00023172"/>
    </source>
</evidence>
<dbReference type="Gene3D" id="1.10.443.10">
    <property type="entry name" value="Intergrase catalytic core"/>
    <property type="match status" value="1"/>
</dbReference>
<accession>A0A6P1CXH7</accession>
<dbReference type="InterPro" id="IPR013762">
    <property type="entry name" value="Integrase-like_cat_sf"/>
</dbReference>
<feature type="domain" description="Tyr recombinase" evidence="3">
    <location>
        <begin position="146"/>
        <end position="327"/>
    </location>
</feature>
<keyword evidence="2" id="KW-0233">DNA recombination</keyword>
<dbReference type="InterPro" id="IPR011010">
    <property type="entry name" value="DNA_brk_join_enz"/>
</dbReference>
<dbReference type="RefSeq" id="WP_163848007.1">
    <property type="nucleotide sequence ID" value="NZ_JADLPP010000003.1"/>
</dbReference>
<protein>
    <submittedName>
        <fullName evidence="4">Tyrosine-type recombinase/integrase</fullName>
    </submittedName>
</protein>
<dbReference type="Proteomes" id="UP000471166">
    <property type="component" value="Unassembled WGS sequence"/>
</dbReference>
<keyword evidence="1" id="KW-0238">DNA-binding</keyword>
<evidence type="ECO:0000313" key="4">
    <source>
        <dbReference type="EMBL" id="NEW36507.1"/>
    </source>
</evidence>
<dbReference type="AlphaFoldDB" id="A0A6P1CXH7"/>
<dbReference type="SUPFAM" id="SSF56349">
    <property type="entry name" value="DNA breaking-rejoining enzymes"/>
    <property type="match status" value="1"/>
</dbReference>
<dbReference type="InterPro" id="IPR010998">
    <property type="entry name" value="Integrase_recombinase_N"/>
</dbReference>
<dbReference type="InterPro" id="IPR050090">
    <property type="entry name" value="Tyrosine_recombinase_XerCD"/>
</dbReference>
<evidence type="ECO:0000259" key="3">
    <source>
        <dbReference type="PROSITE" id="PS51898"/>
    </source>
</evidence>
<gene>
    <name evidence="4" type="ORF">GV791_28695</name>
</gene>
<evidence type="ECO:0000313" key="5">
    <source>
        <dbReference type="Proteomes" id="UP000471166"/>
    </source>
</evidence>
<dbReference type="EMBL" id="JAAGVB010000080">
    <property type="protein sequence ID" value="NEW36507.1"/>
    <property type="molecule type" value="Genomic_DNA"/>
</dbReference>
<name>A0A6P1CXH7_9NOCA</name>
<dbReference type="GO" id="GO:0003677">
    <property type="term" value="F:DNA binding"/>
    <property type="evidence" value="ECO:0007669"/>
    <property type="project" value="UniProtKB-KW"/>
</dbReference>
<dbReference type="InterPro" id="IPR002104">
    <property type="entry name" value="Integrase_catalytic"/>
</dbReference>
<sequence length="350" mass="38805">MVVPNRAAATSDTIAAARLLLTQMGLSPADLVTPAAAVPTFAEIVPAVRATLEAGTRRTYGTHLNRLEQEWGHLRLDGVTKPDLEAMAHTIRTTARTNRASRGGTSAVEHFISTVRCVYRYAEDRGWIRRSDNPARQLAFPARRKSHRYAIPADQLTEICQVTATTGNDPDLDSLILRLHLETACRRSGALSLRPHDLDTSQCLVYLREKEGTDRWQPVSPTLMSHLVAHGSERRSPQSGQLLRYRSGKPITHRRYDHLWHRIGLEIPWVATQGVTTHWLRHTTLTWVERTFSYAVAREYAGHSSKIGGTTATYVKADLHEVAAALSVLTAEPHPLATDIASQPAGTVML</sequence>
<dbReference type="Pfam" id="PF00589">
    <property type="entry name" value="Phage_integrase"/>
    <property type="match status" value="1"/>
</dbReference>
<dbReference type="GO" id="GO:0015074">
    <property type="term" value="P:DNA integration"/>
    <property type="evidence" value="ECO:0007669"/>
    <property type="project" value="InterPro"/>
</dbReference>
<dbReference type="Gene3D" id="1.10.150.130">
    <property type="match status" value="1"/>
</dbReference>
<dbReference type="GO" id="GO:0006310">
    <property type="term" value="P:DNA recombination"/>
    <property type="evidence" value="ECO:0007669"/>
    <property type="project" value="UniProtKB-KW"/>
</dbReference>
<proteinExistence type="predicted"/>
<dbReference type="CDD" id="cd00397">
    <property type="entry name" value="DNA_BRE_C"/>
    <property type="match status" value="1"/>
</dbReference>
<organism evidence="4 5">
    <name type="scientific">Nocardia cyriacigeorgica</name>
    <dbReference type="NCBI Taxonomy" id="135487"/>
    <lineage>
        <taxon>Bacteria</taxon>
        <taxon>Bacillati</taxon>
        <taxon>Actinomycetota</taxon>
        <taxon>Actinomycetes</taxon>
        <taxon>Mycobacteriales</taxon>
        <taxon>Nocardiaceae</taxon>
        <taxon>Nocardia</taxon>
    </lineage>
</organism>